<name>B1PJ52_PHATR</name>
<reference evidence="3" key="1">
    <citation type="submission" date="2008-01" db="EMBL/GenBank/DDBJ databases">
        <title>Pirate Transposons in Diatom Genomes.</title>
        <authorList>
            <person name="Maumus F."/>
            <person name="Allen A."/>
            <person name="Bowler C."/>
        </authorList>
    </citation>
    <scope>NUCLEOTIDE SEQUENCE</scope>
</reference>
<feature type="compositionally biased region" description="Basic and acidic residues" evidence="1">
    <location>
        <begin position="992"/>
        <end position="1018"/>
    </location>
</feature>
<dbReference type="GO" id="GO:0003676">
    <property type="term" value="F:nucleic acid binding"/>
    <property type="evidence" value="ECO:0007669"/>
    <property type="project" value="InterPro"/>
</dbReference>
<dbReference type="InterPro" id="IPR012337">
    <property type="entry name" value="RNaseH-like_sf"/>
</dbReference>
<dbReference type="PANTHER" id="PTHR11439">
    <property type="entry name" value="GAG-POL-RELATED RETROTRANSPOSON"/>
    <property type="match status" value="1"/>
</dbReference>
<proteinExistence type="predicted"/>
<evidence type="ECO:0000259" key="2">
    <source>
        <dbReference type="Pfam" id="PF07727"/>
    </source>
</evidence>
<dbReference type="EMBL" id="EU432499">
    <property type="protein sequence ID" value="ACA60912.1"/>
    <property type="molecule type" value="Genomic_DNA"/>
</dbReference>
<feature type="compositionally biased region" description="Basic residues" evidence="1">
    <location>
        <begin position="477"/>
        <end position="505"/>
    </location>
</feature>
<feature type="region of interest" description="Disordered" evidence="1">
    <location>
        <begin position="311"/>
        <end position="336"/>
    </location>
</feature>
<dbReference type="HOGENOM" id="CLU_238591_0_0_1"/>
<organism evidence="3">
    <name type="scientific">Phaeodactylum tricornutum</name>
    <name type="common">Diatom</name>
    <dbReference type="NCBI Taxonomy" id="2850"/>
    <lineage>
        <taxon>Eukaryota</taxon>
        <taxon>Sar</taxon>
        <taxon>Stramenopiles</taxon>
        <taxon>Ochrophyta</taxon>
        <taxon>Bacillariophyta</taxon>
        <taxon>Bacillariophyceae</taxon>
        <taxon>Bacillariophycidae</taxon>
        <taxon>Naviculales</taxon>
        <taxon>Phaeodactylaceae</taxon>
        <taxon>Phaeodactylum</taxon>
    </lineage>
</organism>
<feature type="compositionally biased region" description="Basic residues" evidence="1">
    <location>
        <begin position="412"/>
        <end position="421"/>
    </location>
</feature>
<feature type="compositionally biased region" description="Acidic residues" evidence="1">
    <location>
        <begin position="452"/>
        <end position="470"/>
    </location>
</feature>
<feature type="compositionally biased region" description="Acidic residues" evidence="1">
    <location>
        <begin position="1048"/>
        <end position="1058"/>
    </location>
</feature>
<feature type="compositionally biased region" description="Basic and acidic residues" evidence="1">
    <location>
        <begin position="375"/>
        <end position="399"/>
    </location>
</feature>
<protein>
    <submittedName>
        <fullName evidence="3">Gag-pol polyprotein</fullName>
    </submittedName>
</protein>
<dbReference type="InterPro" id="IPR036397">
    <property type="entry name" value="RNaseH_sf"/>
</dbReference>
<evidence type="ECO:0000313" key="3">
    <source>
        <dbReference type="EMBL" id="ACA60912.1"/>
    </source>
</evidence>
<accession>B1PJ52</accession>
<feature type="compositionally biased region" description="Polar residues" evidence="1">
    <location>
        <begin position="432"/>
        <end position="442"/>
    </location>
</feature>
<feature type="region of interest" description="Disordered" evidence="1">
    <location>
        <begin position="375"/>
        <end position="513"/>
    </location>
</feature>
<feature type="compositionally biased region" description="Low complexity" evidence="1">
    <location>
        <begin position="318"/>
        <end position="336"/>
    </location>
</feature>
<dbReference type="SUPFAM" id="SSF53098">
    <property type="entry name" value="Ribonuclease H-like"/>
    <property type="match status" value="1"/>
</dbReference>
<dbReference type="Gene3D" id="3.30.420.10">
    <property type="entry name" value="Ribonuclease H-like superfamily/Ribonuclease H"/>
    <property type="match status" value="1"/>
</dbReference>
<feature type="region of interest" description="Disordered" evidence="1">
    <location>
        <begin position="970"/>
        <end position="1086"/>
    </location>
</feature>
<evidence type="ECO:0000256" key="1">
    <source>
        <dbReference type="SAM" id="MobiDB-lite"/>
    </source>
</evidence>
<feature type="domain" description="Reverse transcriptase Ty1/copia-type" evidence="2">
    <location>
        <begin position="1297"/>
        <end position="1497"/>
    </location>
</feature>
<dbReference type="PANTHER" id="PTHR11439:SF463">
    <property type="entry name" value="REVERSE TRANSCRIPTASE TY1_COPIA-TYPE DOMAIN-CONTAINING PROTEIN"/>
    <property type="match status" value="1"/>
</dbReference>
<dbReference type="Pfam" id="PF07727">
    <property type="entry name" value="RVT_2"/>
    <property type="match status" value="1"/>
</dbReference>
<dbReference type="InterPro" id="IPR013103">
    <property type="entry name" value="RVT_2"/>
</dbReference>
<feature type="compositionally biased region" description="Basic residues" evidence="1">
    <location>
        <begin position="982"/>
        <end position="991"/>
    </location>
</feature>
<dbReference type="CDD" id="cd09272">
    <property type="entry name" value="RNase_HI_RT_Ty1"/>
    <property type="match status" value="1"/>
</dbReference>
<sequence length="1789" mass="201305">MSNRSRRNMEPLIINLVGLSDTEAALFAEAGITDRTTIASLDLPAFTQVLGDQVGTLAKRYKLKRVAEYLSSGKEIGPDTTMGEINLALSSNHQNVGANAPNPAAGLDPRHGTMKASINTISKFSGDLEDFEDWSTKTAAALGITVYRKLLDGPPEVGNDFDAARNNELYHMFVIALVDGAAMHIMEDVKDQNGYAAWMAIKEWYGMSDTGRTIIDKYRSKLDTLLLDDATPAGTFVNHFKRFSQKLEENGEGYTADTKRRQFLDKIIDEDYDVVKQQLEGDSTADFNECVARIRMREQVLMKDSTLSAKKARRFKSSEGGKSNSGGPSSGKIPSIPNSILNLVKPASARKNLIKWRGVWNSEGRILRSDELASTEYDGKGKTPSKREHDNGSSDESVKTRNTQGKGGSSSKKGKRGKGRRITGVVRRTETKTSGTPDSSIRISMKDPDDHVEGDEYDDVEIESGQEDDSTAPVKKERAKKQKNPSKRKHKRAKSRRSLISRRGRVGNEKPRAILDPGTECDIVGGDVWTVLEKVIGVEAQLGGALAGMGKCSLPLVNAVAAYDHPKEGTILIGAGNVGYDERSTQTESLFNTHELRKHGVIVSDTTIRDGGLQSIEVDGISIALDFVDEKTLSFYLRKPTEKELENLEIHWLSPRRLVRSSIHPIRRTPVAIVPERAPWAERLGNCPEFTLSKTLLATTQLCAAPVEMDKREAPRQHRKSRIHALHPRRIEGRTDSDTFFSSVESIEGFLCVQIFFCHESNYTYVRGMRKESQSHGAYQDFIRNVGAPNVLLTDNARTQIGKKWTKTSRENVTRQIKSVPNNQNQNQAERKIQDVKKRTILTLRYGKTPLTFWCFCQQFIVDCLNHSAHKDLNFRTPMEKMYGHTPDISMFRFRFWEPVWYYEPTAKYPAPNFLPGRFVGIAWDHGDAFTYKIWTTPNNDWKQGRELVRNVVRSRHLEEKEPVVSYQDEDLLFSKTQPSRTQRRRSKKRNSRSDDSRGAKERNLDGSELESLVRFDDTPPITSVDSEEQGGDKAESQSDHCSPVEVETSDGDELYEDSESKTTNSTINSKRAREEVDGSALQSFDPLNNDAEVEMTSEINDYLDINESTASGVGGAHVTKIVGHNWMDGRLKLKVTWATEQTTWEELRDMKEDHPKMTAEYIVSTGGVSRSTTRGDRTLDWAKKTLRDLQRAVRRVARLYDFHLDEHNDIYSVRRVQKRKKKKIYSIKPILKYGVRVPRSVRDAIELDKSNGNSLWQDAIKLEITSLIDLECFEFKPSDFSPGNEFQKTTLMTVFDVKQDLRRKARLVAGGHLVDALDHDIYSSTVKGISVKLLHVIAHKANLKQLCGDVANAYVNAYTNEKVYAKAGPEFGSDLVGSIVIIRKALYGLRSSSERWHAHFADTLRALQFKQSRYDKDVWIRLGNESLFYEYVCTHVDDFMIVSKTPEKIMESIKAIYSVKSVGPPDYYLGNDYKKDRKGRWCIGCKKYLVEAIKRVENIFGSLKKYSCPSETGDHPELDSTPLLSDDEHQKYQMLIGILVWVVTIGRIDVAHATSSLSRFTACPRKGHLERLLRVFGYLKKRPNRRIVVDSRDPIYEGGEDSLSRDFTKELGDQYPGAFEEIDANLPKPLIDEIEITVFVDSDHAHDKVSRRSITGLLIFVGRTPVFYTSKRQGAIETSTYGAEFCGMKTAVEELIAVRYMLRCLGVKVEHASMICGDNLGVIQNATISESLLKKKHVAIAYHKTREAAAAGICHPIKTGGVDNFADTLTKAQTIKTFCTLVGGFMFG</sequence>